<feature type="compositionally biased region" description="Polar residues" evidence="1">
    <location>
        <begin position="32"/>
        <end position="47"/>
    </location>
</feature>
<proteinExistence type="predicted"/>
<feature type="chain" id="PRO_5020813988" evidence="2">
    <location>
        <begin position="25"/>
        <end position="598"/>
    </location>
</feature>
<feature type="signal peptide" evidence="2">
    <location>
        <begin position="1"/>
        <end position="24"/>
    </location>
</feature>
<evidence type="ECO:0000313" key="3">
    <source>
        <dbReference type="EMBL" id="TKV68300.1"/>
    </source>
</evidence>
<gene>
    <name evidence="3" type="ORF">FDP08_09440</name>
</gene>
<keyword evidence="4" id="KW-1185">Reference proteome</keyword>
<evidence type="ECO:0000313" key="4">
    <source>
        <dbReference type="Proteomes" id="UP000308488"/>
    </source>
</evidence>
<sequence length="598" mass="63685">MFKKKALLRAIVATSLTSALVACGGGSSSGSTPPVNQTPPTENTGNFIDSPVGGLQYEAKPSGITGVTGDDGRFRFMDGDAVYFKVGNYFVGSADGAKMISPKSIGLTNEDAVANIARFLQTLDDDGILENGITINNAARETARNSTGGEVSALDLSSESAKAGILELTEKNSVQRAELVDRASALGHLNQTLADFEAASKVSCSSDDAAVENDDLTGKFFGRIGNGEITLFEFSSTTEFKEIANDEGKQIERSGSWSIDGQAKTLTLTFEGGSDTVGVCGTGQGIILDDGETPMIFWETAPFTSSQDETFQIATGTDQGTLLQLNSETKAYSMLNGTGTSEQGTYYVEGETNPFFYLSPDDNSGFSEAFFLKGQDNRIAIYLQYTTEGDVNNLTAVGTATATPNLTDVGPDTFAGNSFLLRNEGENSVYMLDFTNSSFVRYTNETDTGEQGAVFSKGTWSLAGNALTLDADGGASETFRAWDAGNLLFVADEGSDILARLYKTQPVTLGTFTGEYNVNIPTENVVNNKLVINDNKTCSYDGTACEWAINTKGHAVVSFPGKPEQGHIWQVAGRSSAFGFVMKHEDANDIEPGFMTRQ</sequence>
<dbReference type="PROSITE" id="PS51257">
    <property type="entry name" value="PROKAR_LIPOPROTEIN"/>
    <property type="match status" value="1"/>
</dbReference>
<feature type="region of interest" description="Disordered" evidence="1">
    <location>
        <begin position="26"/>
        <end position="52"/>
    </location>
</feature>
<dbReference type="AlphaFoldDB" id="A0A4U6R3T2"/>
<dbReference type="EMBL" id="SZYH01000001">
    <property type="protein sequence ID" value="TKV68300.1"/>
    <property type="molecule type" value="Genomic_DNA"/>
</dbReference>
<accession>A0A4U6R3T2</accession>
<dbReference type="Proteomes" id="UP000308488">
    <property type="component" value="Unassembled WGS sequence"/>
</dbReference>
<dbReference type="OrthoDB" id="5592990at2"/>
<evidence type="ECO:0000256" key="2">
    <source>
        <dbReference type="SAM" id="SignalP"/>
    </source>
</evidence>
<name>A0A4U6R3T2_9GAMM</name>
<keyword evidence="2" id="KW-0732">Signal</keyword>
<comment type="caution">
    <text evidence="3">The sequence shown here is derived from an EMBL/GenBank/DDBJ whole genome shotgun (WGS) entry which is preliminary data.</text>
</comment>
<protein>
    <submittedName>
        <fullName evidence="3">Uncharacterized protein</fullName>
    </submittedName>
</protein>
<dbReference type="RefSeq" id="WP_137435776.1">
    <property type="nucleotide sequence ID" value="NZ_JANRHC010000006.1"/>
</dbReference>
<evidence type="ECO:0000256" key="1">
    <source>
        <dbReference type="SAM" id="MobiDB-lite"/>
    </source>
</evidence>
<reference evidence="3 4" key="1">
    <citation type="submission" date="2019-05" db="EMBL/GenBank/DDBJ databases">
        <title>Marinobacter panjinensis sp. nov., a moderately halophilic bacterium isolated from sea tidal flat environment.</title>
        <authorList>
            <person name="Yang W."/>
            <person name="An M."/>
            <person name="He W."/>
            <person name="Luo X."/>
            <person name="Zhu L."/>
            <person name="Chen G."/>
            <person name="Zhang Y."/>
            <person name="Wang Y."/>
        </authorList>
    </citation>
    <scope>NUCLEOTIDE SEQUENCE [LARGE SCALE GENOMIC DNA]</scope>
    <source>
        <strain evidence="3 4">PJ-16</strain>
    </source>
</reference>
<organism evidence="3 4">
    <name type="scientific">Marinobacter panjinensis</name>
    <dbReference type="NCBI Taxonomy" id="2576384"/>
    <lineage>
        <taxon>Bacteria</taxon>
        <taxon>Pseudomonadati</taxon>
        <taxon>Pseudomonadota</taxon>
        <taxon>Gammaproteobacteria</taxon>
        <taxon>Pseudomonadales</taxon>
        <taxon>Marinobacteraceae</taxon>
        <taxon>Marinobacter</taxon>
    </lineage>
</organism>